<dbReference type="Pfam" id="PF07378">
    <property type="entry name" value="FlbT"/>
    <property type="match status" value="1"/>
</dbReference>
<dbReference type="Proteomes" id="UP000435648">
    <property type="component" value="Chromosome"/>
</dbReference>
<evidence type="ECO:0000256" key="3">
    <source>
        <dbReference type="ARBA" id="ARBA00022884"/>
    </source>
</evidence>
<organism evidence="5 6">
    <name type="scientific">Stappia indica</name>
    <dbReference type="NCBI Taxonomy" id="538381"/>
    <lineage>
        <taxon>Bacteria</taxon>
        <taxon>Pseudomonadati</taxon>
        <taxon>Pseudomonadota</taxon>
        <taxon>Alphaproteobacteria</taxon>
        <taxon>Hyphomicrobiales</taxon>
        <taxon>Stappiaceae</taxon>
        <taxon>Stappia</taxon>
    </lineage>
</organism>
<dbReference type="GO" id="GO:0048027">
    <property type="term" value="F:mRNA 5'-UTR binding"/>
    <property type="evidence" value="ECO:0007669"/>
    <property type="project" value="InterPro"/>
</dbReference>
<evidence type="ECO:0000256" key="1">
    <source>
        <dbReference type="ARBA" id="ARBA00022491"/>
    </source>
</evidence>
<dbReference type="GO" id="GO:0006402">
    <property type="term" value="P:mRNA catabolic process"/>
    <property type="evidence" value="ECO:0007669"/>
    <property type="project" value="InterPro"/>
</dbReference>
<keyword evidence="5" id="KW-0282">Flagellum</keyword>
<dbReference type="GO" id="GO:0044781">
    <property type="term" value="P:bacterial-type flagellum organization"/>
    <property type="evidence" value="ECO:0007669"/>
    <property type="project" value="UniProtKB-KW"/>
</dbReference>
<evidence type="ECO:0000256" key="2">
    <source>
        <dbReference type="ARBA" id="ARBA00022795"/>
    </source>
</evidence>
<feature type="region of interest" description="Disordered" evidence="4">
    <location>
        <begin position="134"/>
        <end position="164"/>
    </location>
</feature>
<evidence type="ECO:0000313" key="5">
    <source>
        <dbReference type="EMBL" id="QGZ34110.1"/>
    </source>
</evidence>
<sequence length="164" mass="18183">MALKIELRPKERFIVGSTVITNGDHRTHIFIEGSEPILREKDIYTAETANTPAKRIYLAVQLMYLNQDIERHRKVYFDLINDFIQAAPSTIGLIDAVNNEILTGSLYAALRRAKELVEYERELIAHAQSGHRSISADDAIDREPARAGGHAASQGGSQASGRQG</sequence>
<dbReference type="GO" id="GO:1902209">
    <property type="term" value="P:negative regulation of bacterial-type flagellum assembly"/>
    <property type="evidence" value="ECO:0007669"/>
    <property type="project" value="InterPro"/>
</dbReference>
<accession>A0A857C544</accession>
<evidence type="ECO:0000256" key="4">
    <source>
        <dbReference type="SAM" id="MobiDB-lite"/>
    </source>
</evidence>
<keyword evidence="5" id="KW-0969">Cilium</keyword>
<name>A0A857C544_9HYPH</name>
<dbReference type="AlphaFoldDB" id="A0A857C544"/>
<dbReference type="KEGG" id="siw:GH266_06040"/>
<gene>
    <name evidence="5" type="primary">flbT</name>
    <name evidence="5" type="ORF">GH266_06040</name>
</gene>
<protein>
    <submittedName>
        <fullName evidence="5">Flagellar biosynthesis repressor FlbT</fullName>
    </submittedName>
</protein>
<evidence type="ECO:0000313" key="6">
    <source>
        <dbReference type="Proteomes" id="UP000435648"/>
    </source>
</evidence>
<keyword evidence="3" id="KW-0694">RNA-binding</keyword>
<keyword evidence="1" id="KW-0678">Repressor</keyword>
<keyword evidence="5" id="KW-0966">Cell projection</keyword>
<dbReference type="NCBIfam" id="NF009432">
    <property type="entry name" value="PRK12791.1"/>
    <property type="match status" value="1"/>
</dbReference>
<reference evidence="5 6" key="1">
    <citation type="submission" date="2019-12" db="EMBL/GenBank/DDBJ databases">
        <title>The genome of Stappia indica PHM037.</title>
        <authorList>
            <person name="Kacar D."/>
            <person name="Galan B."/>
            <person name="Canedo L."/>
            <person name="Rodriguez P."/>
            <person name="de la Calle F."/>
            <person name="Garcia J.L."/>
        </authorList>
    </citation>
    <scope>NUCLEOTIDE SEQUENCE [LARGE SCALE GENOMIC DNA]</scope>
    <source>
        <strain evidence="5 6">PHM037</strain>
    </source>
</reference>
<feature type="compositionally biased region" description="Low complexity" evidence="4">
    <location>
        <begin position="146"/>
        <end position="164"/>
    </location>
</feature>
<proteinExistence type="predicted"/>
<dbReference type="EMBL" id="CP046908">
    <property type="protein sequence ID" value="QGZ34110.1"/>
    <property type="molecule type" value="Genomic_DNA"/>
</dbReference>
<dbReference type="RefSeq" id="WP_158193093.1">
    <property type="nucleotide sequence ID" value="NZ_CP046908.1"/>
</dbReference>
<dbReference type="OrthoDB" id="8561314at2"/>
<keyword evidence="2" id="KW-1005">Bacterial flagellum biogenesis</keyword>
<dbReference type="InterPro" id="IPR009967">
    <property type="entry name" value="Flagellum_FlbT"/>
</dbReference>